<feature type="chain" id="PRO_5005191285" evidence="1">
    <location>
        <begin position="22"/>
        <end position="240"/>
    </location>
</feature>
<protein>
    <submittedName>
        <fullName evidence="2">Uncharacterized protein</fullName>
    </submittedName>
</protein>
<keyword evidence="1" id="KW-0732">Signal</keyword>
<evidence type="ECO:0000313" key="3">
    <source>
        <dbReference type="Proteomes" id="UP000041254"/>
    </source>
</evidence>
<sequence length="240" mass="26412">MSFQLVPLSVLLMTVPPFGSGFCPPVVPLTATQANVAVRPLGQTAARGHLTTPDGQQESTIEKRLLEAGYLNVDSKFLNKVELVETGIKLIGLLVDYMKENKTRTTRSRDMGVDIVMEGAADAWGNVTQLFQAYPHRPYVDSNGTVQSFVSRELPFRPSRNKKHQLVGVKVSWSAMTDEVEKTGQVAAIGKLNAALIGCDKAVGVLFVDGSQADGFTSTENKNIDLWRYLRNWKLIVLVY</sequence>
<reference evidence="2 3" key="1">
    <citation type="submission" date="2014-11" db="EMBL/GenBank/DDBJ databases">
        <authorList>
            <person name="Zhu J."/>
            <person name="Qi W."/>
            <person name="Song R."/>
        </authorList>
    </citation>
    <scope>NUCLEOTIDE SEQUENCE [LARGE SCALE GENOMIC DNA]</scope>
</reference>
<gene>
    <name evidence="2" type="ORF">Vbra_6473</name>
</gene>
<dbReference type="AlphaFoldDB" id="A0A0G4H0V0"/>
<evidence type="ECO:0000313" key="2">
    <source>
        <dbReference type="EMBL" id="CEM37198.1"/>
    </source>
</evidence>
<dbReference type="VEuPathDB" id="CryptoDB:Vbra_6473"/>
<feature type="signal peptide" evidence="1">
    <location>
        <begin position="1"/>
        <end position="21"/>
    </location>
</feature>
<proteinExistence type="predicted"/>
<dbReference type="EMBL" id="CDMY01000929">
    <property type="protein sequence ID" value="CEM37198.1"/>
    <property type="molecule type" value="Genomic_DNA"/>
</dbReference>
<dbReference type="InParanoid" id="A0A0G4H0V0"/>
<dbReference type="Proteomes" id="UP000041254">
    <property type="component" value="Unassembled WGS sequence"/>
</dbReference>
<evidence type="ECO:0000256" key="1">
    <source>
        <dbReference type="SAM" id="SignalP"/>
    </source>
</evidence>
<keyword evidence="3" id="KW-1185">Reference proteome</keyword>
<name>A0A0G4H0V0_VITBC</name>
<organism evidence="2 3">
    <name type="scientific">Vitrella brassicaformis (strain CCMP3155)</name>
    <dbReference type="NCBI Taxonomy" id="1169540"/>
    <lineage>
        <taxon>Eukaryota</taxon>
        <taxon>Sar</taxon>
        <taxon>Alveolata</taxon>
        <taxon>Colpodellida</taxon>
        <taxon>Vitrellaceae</taxon>
        <taxon>Vitrella</taxon>
    </lineage>
</organism>
<accession>A0A0G4H0V0</accession>